<proteinExistence type="predicted"/>
<dbReference type="FunFam" id="2.10.220.10:FF:000026">
    <property type="entry name" value="Fraser extracellular matrix complex subunit 1"/>
    <property type="match status" value="1"/>
</dbReference>
<keyword evidence="2" id="KW-0677">Repeat</keyword>
<dbReference type="Proteomes" id="UP001279410">
    <property type="component" value="Unassembled WGS sequence"/>
</dbReference>
<reference evidence="6" key="1">
    <citation type="submission" date="2022-08" db="EMBL/GenBank/DDBJ databases">
        <title>Genome sequencing of akame (Lates japonicus).</title>
        <authorList>
            <person name="Hashiguchi Y."/>
            <person name="Takahashi H."/>
        </authorList>
    </citation>
    <scope>NUCLEOTIDE SEQUENCE</scope>
    <source>
        <strain evidence="6">Kochi</strain>
    </source>
</reference>
<name>A0AAD3RA82_LATJO</name>
<dbReference type="GO" id="GO:0009653">
    <property type="term" value="P:anatomical structure morphogenesis"/>
    <property type="evidence" value="ECO:0007669"/>
    <property type="project" value="TreeGrafter"/>
</dbReference>
<dbReference type="SUPFAM" id="SSF57603">
    <property type="entry name" value="FnI-like domain"/>
    <property type="match status" value="4"/>
</dbReference>
<dbReference type="Pfam" id="PF00093">
    <property type="entry name" value="VWC"/>
    <property type="match status" value="4"/>
</dbReference>
<dbReference type="PROSITE" id="PS01208">
    <property type="entry name" value="VWFC_1"/>
    <property type="match status" value="4"/>
</dbReference>
<dbReference type="Pfam" id="PF23334">
    <property type="entry name" value="VWC2L_2nd"/>
    <property type="match status" value="1"/>
</dbReference>
<evidence type="ECO:0000313" key="7">
    <source>
        <dbReference type="Proteomes" id="UP001279410"/>
    </source>
</evidence>
<evidence type="ECO:0000259" key="5">
    <source>
        <dbReference type="PROSITE" id="PS50184"/>
    </source>
</evidence>
<dbReference type="PANTHER" id="PTHR45739:SF1">
    <property type="entry name" value="EXTRACELLULAR MATRIX ORGANIZING PROTEIN FRAS1"/>
    <property type="match status" value="1"/>
</dbReference>
<protein>
    <submittedName>
        <fullName evidence="6">Extracellular matrix protein FRAS1 isoform X1</fullName>
    </submittedName>
</protein>
<feature type="domain" description="VWFC" evidence="5">
    <location>
        <begin position="32"/>
        <end position="103"/>
    </location>
</feature>
<dbReference type="PROSITE" id="PS51854">
    <property type="entry name" value="CSPG"/>
    <property type="match status" value="1"/>
</dbReference>
<dbReference type="EMBL" id="BRZM01000045">
    <property type="protein sequence ID" value="GLD61427.1"/>
    <property type="molecule type" value="Genomic_DNA"/>
</dbReference>
<dbReference type="SMART" id="SM00215">
    <property type="entry name" value="VWC_out"/>
    <property type="match status" value="4"/>
</dbReference>
<dbReference type="Gene3D" id="2.10.70.10">
    <property type="entry name" value="Complement Module, domain 1"/>
    <property type="match status" value="2"/>
</dbReference>
<feature type="domain" description="VWFC" evidence="5">
    <location>
        <begin position="281"/>
        <end position="341"/>
    </location>
</feature>
<dbReference type="PANTHER" id="PTHR45739">
    <property type="entry name" value="MATRIX PROTEIN, PUTATIVE-RELATED"/>
    <property type="match status" value="1"/>
</dbReference>
<organism evidence="6 7">
    <name type="scientific">Lates japonicus</name>
    <name type="common">Japanese lates</name>
    <dbReference type="NCBI Taxonomy" id="270547"/>
    <lineage>
        <taxon>Eukaryota</taxon>
        <taxon>Metazoa</taxon>
        <taxon>Chordata</taxon>
        <taxon>Craniata</taxon>
        <taxon>Vertebrata</taxon>
        <taxon>Euteleostomi</taxon>
        <taxon>Actinopterygii</taxon>
        <taxon>Neopterygii</taxon>
        <taxon>Teleostei</taxon>
        <taxon>Neoteleostei</taxon>
        <taxon>Acanthomorphata</taxon>
        <taxon>Carangaria</taxon>
        <taxon>Carangaria incertae sedis</taxon>
        <taxon>Centropomidae</taxon>
        <taxon>Lates</taxon>
    </lineage>
</organism>
<dbReference type="Pfam" id="PF14843">
    <property type="entry name" value="GF_recep_IV"/>
    <property type="match status" value="1"/>
</dbReference>
<feature type="domain" description="VWFC" evidence="5">
    <location>
        <begin position="217"/>
        <end position="277"/>
    </location>
</feature>
<feature type="domain" description="VWFC" evidence="5">
    <location>
        <begin position="345"/>
        <end position="403"/>
    </location>
</feature>
<feature type="repeat" description="CSPG" evidence="4">
    <location>
        <begin position="1099"/>
        <end position="1195"/>
    </location>
</feature>
<feature type="non-terminal residue" evidence="6">
    <location>
        <position position="1195"/>
    </location>
</feature>
<comment type="caution">
    <text evidence="6">The sequence shown here is derived from an EMBL/GenBank/DDBJ whole genome shotgun (WGS) entry which is preliminary data.</text>
</comment>
<dbReference type="InterPro" id="IPR000742">
    <property type="entry name" value="EGF"/>
</dbReference>
<keyword evidence="3" id="KW-0325">Glycoprotein</keyword>
<dbReference type="Pfam" id="PF16184">
    <property type="entry name" value="Cadherin_3"/>
    <property type="match status" value="1"/>
</dbReference>
<dbReference type="Gene3D" id="2.10.220.10">
    <property type="entry name" value="Hormone Receptor, Insulin-like Growth Factor Receptor 1, Chain A, domain 2"/>
    <property type="match status" value="9"/>
</dbReference>
<dbReference type="AlphaFoldDB" id="A0AAD3RA82"/>
<dbReference type="CDD" id="cd00064">
    <property type="entry name" value="FU"/>
    <property type="match status" value="4"/>
</dbReference>
<dbReference type="SMART" id="SM00261">
    <property type="entry name" value="FU"/>
    <property type="match status" value="12"/>
</dbReference>
<dbReference type="SMART" id="SM00214">
    <property type="entry name" value="VWC"/>
    <property type="match status" value="5"/>
</dbReference>
<dbReference type="InterPro" id="IPR001007">
    <property type="entry name" value="VWF_dom"/>
</dbReference>
<dbReference type="SUPFAM" id="SSF57184">
    <property type="entry name" value="Growth factor receptor domain"/>
    <property type="match status" value="5"/>
</dbReference>
<keyword evidence="7" id="KW-1185">Reference proteome</keyword>
<sequence length="1195" mass="129111">MAPLARTCQNRRREVRLIASPGVLWGAGGLLLPCLGRFNSELGVNPILLVENNTSWRPQSCQECTCHSDVAICKPTHCPNPQCDFQRGERLRIPANKCCPECVSSSQGSCQFEGVVYGRWPSQYCYTALLLKLPRGSDPVHPRGGCCPRCGRSGESCSWQGAVYRDGEEWKPSLCSRCVCGNGDVQCSVAECQQVACKPQENLVIQPGQCCPQCVSNPCLSAGKQYQHGDQWRKNACTTCVCDRGQSKCHTHTCRHITCEKGQTKVKRAGQCCDECAAAKGSCLYEDEVRYHGDMWNGTGCEFCSCNRGQVLCQRAECGRVECPQGSELAQLPGKCCLECSSVKPSCVYEGKSYKDMAQWTDGSCRKCECRDARVTCYLRSCPTCLPGTLAVTQEGRCCPECRQIQCHADCLSCSGTPDHCESCRDPKAVLHLGRCLTVCPAGYYTEGRACAACQSSCATCSSRWDCQSCGSQLPLLSADSGQCLASCPPGSYQHDHLRCRYCHESCSDCRGPSQQECVSCSDPAALLKDGECVPDCGSGFYSQEGICYEAINIYTLRSTACDSSCASCFPDNPKCMSCPPGTALHHGKCVTQCPTQHYLDNHNRCRACHSSCALCWGPSVSQCTLCPHGLLLHQGQCVEACGEGLYSQDNTCHNCHPSCRSCVGPLASDCLRCLKPEEALLLQSGHLRHGVCTARCPAHGFLDDTQTCRECHPPAGSAPGHLQTTVRPVPPRPACTRVSVSPPAHEASLSRTIPVAKHTLPVEYCSGPPRPGCTSCPAGTPGRCCGQAARRTFLNAATGECLKCSSDCQRCTADLQTGVGSVCLWCKTPRTWLLGDHCVSHCPHGHYGWHGACLGCHLSCEACSGAGPLSCTSCPADSVLLPSGLCAPRCPVGYYDNGHRICQACDSQCLTCDMAGVCTSCLDPTKVLLFGECQYDSCAHQYYLNTTTRACRECDWSCNACKGPLRTDCLQCMDGYVLQDGVCAQGCSPGSYQDGDRCLGCDEHCVECRGPGRCQQCQPPYATLQGQCVLECGRNYFLDASSQVCKPCSSDCALCDGVGLCRACRDQTYLMEGYCTPDCGYGYYADQKTRACHANTRPPTLQVNGSLLVPLGGFAPLPPTLLHVKDPDSPSERLIFQLVQSPNNGRLVLFRGKEGEERGGGRGKAGQELTRDGTFTWAELRAGQVRFKHQKDKA</sequence>
<feature type="domain" description="VWFC" evidence="5">
    <location>
        <begin position="155"/>
        <end position="215"/>
    </location>
</feature>
<dbReference type="InterPro" id="IPR051561">
    <property type="entry name" value="FRAS1_ECM"/>
</dbReference>
<dbReference type="PROSITE" id="PS50184">
    <property type="entry name" value="VWFC_2"/>
    <property type="match status" value="5"/>
</dbReference>
<dbReference type="InterPro" id="IPR032778">
    <property type="entry name" value="GF_recep_IV"/>
</dbReference>
<dbReference type="InterPro" id="IPR009030">
    <property type="entry name" value="Growth_fac_rcpt_cys_sf"/>
</dbReference>
<evidence type="ECO:0000256" key="3">
    <source>
        <dbReference type="ARBA" id="ARBA00023180"/>
    </source>
</evidence>
<dbReference type="InterPro" id="IPR006212">
    <property type="entry name" value="Furin_repeat"/>
</dbReference>
<dbReference type="InterPro" id="IPR039005">
    <property type="entry name" value="CSPG_rpt"/>
</dbReference>
<accession>A0AAD3RA82</accession>
<dbReference type="Gene3D" id="6.20.200.20">
    <property type="match status" value="2"/>
</dbReference>
<keyword evidence="1" id="KW-0732">Signal</keyword>
<gene>
    <name evidence="6" type="ORF">AKAME5_001323600</name>
</gene>
<evidence type="ECO:0000256" key="4">
    <source>
        <dbReference type="PROSITE-ProRule" id="PRU01201"/>
    </source>
</evidence>
<dbReference type="SMART" id="SM00181">
    <property type="entry name" value="EGF"/>
    <property type="match status" value="6"/>
</dbReference>
<evidence type="ECO:0000256" key="2">
    <source>
        <dbReference type="ARBA" id="ARBA00022737"/>
    </source>
</evidence>
<evidence type="ECO:0000256" key="1">
    <source>
        <dbReference type="ARBA" id="ARBA00022729"/>
    </source>
</evidence>
<evidence type="ECO:0000313" key="6">
    <source>
        <dbReference type="EMBL" id="GLD61427.1"/>
    </source>
</evidence>